<dbReference type="RefSeq" id="WP_341473815.1">
    <property type="nucleotide sequence ID" value="NZ_WHYR01000015.1"/>
</dbReference>
<comment type="similarity">
    <text evidence="4">Belongs to the class I-like SAM-binding methyltransferase superfamily. MenG/UbiE family.</text>
</comment>
<keyword evidence="2 4" id="KW-0808">Transferase</keyword>
<name>A0A6N7IRC9_9FIRM</name>
<dbReference type="NCBIfam" id="NF001243">
    <property type="entry name" value="PRK00216.1-4"/>
    <property type="match status" value="1"/>
</dbReference>
<proteinExistence type="inferred from homology"/>
<sequence>MVKIPPAYKNKEEYVHAIFSSIAHRYDLLNTVLSFNRDKYWRRFAVGQTGLKAGGYGLDVCCGTGMLAIELARAAGPEGRVVGVDFCRNMLERARENIGRTPYGDRIQLVEGNAVNLPFADNTFDCATIGFALRNVPDIRRTIQEMARVVRPGGRVVSLELSKPGAPLFKQLYYLYFDHLVPLLGRLGIGFDGPYSYLPNSLKDFPHQREIRDLFAAVGLAGARYYELTGGIVTVHVGTVV</sequence>
<dbReference type="EC" id="2.1.1.163" evidence="4"/>
<feature type="binding site" evidence="4">
    <location>
        <position position="85"/>
    </location>
    <ligand>
        <name>S-adenosyl-L-methionine</name>
        <dbReference type="ChEBI" id="CHEBI:59789"/>
    </ligand>
</feature>
<dbReference type="NCBIfam" id="TIGR01934">
    <property type="entry name" value="MenG_MenH_UbiE"/>
    <property type="match status" value="1"/>
</dbReference>
<protein>
    <recommendedName>
        <fullName evidence="4">Demethylmenaquinone methyltransferase</fullName>
        <ecNumber evidence="4">2.1.1.163</ecNumber>
    </recommendedName>
</protein>
<accession>A0A6N7IRC9</accession>
<evidence type="ECO:0000313" key="6">
    <source>
        <dbReference type="Proteomes" id="UP000441717"/>
    </source>
</evidence>
<dbReference type="GO" id="GO:0009234">
    <property type="term" value="P:menaquinone biosynthetic process"/>
    <property type="evidence" value="ECO:0007669"/>
    <property type="project" value="UniProtKB-UniRule"/>
</dbReference>
<comment type="caution">
    <text evidence="4">Lacks conserved residue(s) required for the propagation of feature annotation.</text>
</comment>
<dbReference type="HAMAP" id="MF_01813">
    <property type="entry name" value="MenG_UbiE_methyltr"/>
    <property type="match status" value="1"/>
</dbReference>
<dbReference type="NCBIfam" id="NF001244">
    <property type="entry name" value="PRK00216.1-5"/>
    <property type="match status" value="1"/>
</dbReference>
<evidence type="ECO:0000313" key="5">
    <source>
        <dbReference type="EMBL" id="MQL52047.1"/>
    </source>
</evidence>
<dbReference type="SUPFAM" id="SSF53335">
    <property type="entry name" value="S-adenosyl-L-methionine-dependent methyltransferases"/>
    <property type="match status" value="1"/>
</dbReference>
<reference evidence="5 6" key="1">
    <citation type="submission" date="2019-10" db="EMBL/GenBank/DDBJ databases">
        <title>Comparative genomics of sulfur disproportionating microorganisms.</title>
        <authorList>
            <person name="Ward L.M."/>
            <person name="Bertran E."/>
            <person name="Johnston D."/>
        </authorList>
    </citation>
    <scope>NUCLEOTIDE SEQUENCE [LARGE SCALE GENOMIC DNA]</scope>
    <source>
        <strain evidence="5 6">DSM 14055</strain>
    </source>
</reference>
<dbReference type="Gene3D" id="3.40.50.150">
    <property type="entry name" value="Vaccinia Virus protein VP39"/>
    <property type="match status" value="1"/>
</dbReference>
<keyword evidence="3 4" id="KW-0949">S-adenosyl-L-methionine</keyword>
<evidence type="ECO:0000256" key="1">
    <source>
        <dbReference type="ARBA" id="ARBA00022603"/>
    </source>
</evidence>
<dbReference type="PANTHER" id="PTHR43591">
    <property type="entry name" value="METHYLTRANSFERASE"/>
    <property type="match status" value="1"/>
</dbReference>
<keyword evidence="1 4" id="KW-0489">Methyltransferase</keyword>
<dbReference type="InterPro" id="IPR023576">
    <property type="entry name" value="UbiE/COQ5_MeTrFase_CS"/>
</dbReference>
<feature type="binding site" evidence="4">
    <location>
        <position position="64"/>
    </location>
    <ligand>
        <name>S-adenosyl-L-methionine</name>
        <dbReference type="ChEBI" id="CHEBI:59789"/>
    </ligand>
</feature>
<dbReference type="UniPathway" id="UPA00079">
    <property type="reaction ID" value="UER00169"/>
</dbReference>
<evidence type="ECO:0000256" key="3">
    <source>
        <dbReference type="ARBA" id="ARBA00022691"/>
    </source>
</evidence>
<organism evidence="5 6">
    <name type="scientific">Desulfofundulus thermobenzoicus</name>
    <dbReference type="NCBI Taxonomy" id="29376"/>
    <lineage>
        <taxon>Bacteria</taxon>
        <taxon>Bacillati</taxon>
        <taxon>Bacillota</taxon>
        <taxon>Clostridia</taxon>
        <taxon>Eubacteriales</taxon>
        <taxon>Peptococcaceae</taxon>
        <taxon>Desulfofundulus</taxon>
    </lineage>
</organism>
<dbReference type="GO" id="GO:0043770">
    <property type="term" value="F:demethylmenaquinone methyltransferase activity"/>
    <property type="evidence" value="ECO:0007669"/>
    <property type="project" value="UniProtKB-UniRule"/>
</dbReference>
<dbReference type="PROSITE" id="PS01183">
    <property type="entry name" value="UBIE_1"/>
    <property type="match status" value="1"/>
</dbReference>
<comment type="pathway">
    <text evidence="4">Quinol/quinone metabolism; menaquinone biosynthesis; menaquinol from 1,4-dihydroxy-2-naphthoate: step 2/2.</text>
</comment>
<keyword evidence="6" id="KW-1185">Reference proteome</keyword>
<dbReference type="InterPro" id="IPR004033">
    <property type="entry name" value="UbiE/COQ5_MeTrFase"/>
</dbReference>
<dbReference type="Pfam" id="PF01209">
    <property type="entry name" value="Ubie_methyltran"/>
    <property type="match status" value="1"/>
</dbReference>
<gene>
    <name evidence="4" type="primary">menG</name>
    <name evidence="5" type="ORF">GFC01_07150</name>
</gene>
<comment type="function">
    <text evidence="4">Methyltransferase required for the conversion of demethylmenaquinol (DMKH2) to menaquinol (MKH2).</text>
</comment>
<dbReference type="PROSITE" id="PS01184">
    <property type="entry name" value="UBIE_2"/>
    <property type="match status" value="1"/>
</dbReference>
<dbReference type="CDD" id="cd02440">
    <property type="entry name" value="AdoMet_MTases"/>
    <property type="match status" value="1"/>
</dbReference>
<dbReference type="EMBL" id="WHYR01000015">
    <property type="protein sequence ID" value="MQL52047.1"/>
    <property type="molecule type" value="Genomic_DNA"/>
</dbReference>
<comment type="caution">
    <text evidence="5">The sequence shown here is derived from an EMBL/GenBank/DDBJ whole genome shotgun (WGS) entry which is preliminary data.</text>
</comment>
<dbReference type="Proteomes" id="UP000441717">
    <property type="component" value="Unassembled WGS sequence"/>
</dbReference>
<dbReference type="InterPro" id="IPR029063">
    <property type="entry name" value="SAM-dependent_MTases_sf"/>
</dbReference>
<dbReference type="GO" id="GO:0032259">
    <property type="term" value="P:methylation"/>
    <property type="evidence" value="ECO:0007669"/>
    <property type="project" value="UniProtKB-KW"/>
</dbReference>
<keyword evidence="4" id="KW-0474">Menaquinone biosynthesis</keyword>
<evidence type="ECO:0000256" key="4">
    <source>
        <dbReference type="HAMAP-Rule" id="MF_01813"/>
    </source>
</evidence>
<evidence type="ECO:0000256" key="2">
    <source>
        <dbReference type="ARBA" id="ARBA00022679"/>
    </source>
</evidence>
<feature type="binding site" evidence="4">
    <location>
        <begin position="113"/>
        <end position="114"/>
    </location>
    <ligand>
        <name>S-adenosyl-L-methionine</name>
        <dbReference type="ChEBI" id="CHEBI:59789"/>
    </ligand>
</feature>
<dbReference type="AlphaFoldDB" id="A0A6N7IRC9"/>
<dbReference type="PROSITE" id="PS51608">
    <property type="entry name" value="SAM_MT_UBIE"/>
    <property type="match status" value="1"/>
</dbReference>
<dbReference type="PANTHER" id="PTHR43591:SF24">
    <property type="entry name" value="2-METHOXY-6-POLYPRENYL-1,4-BENZOQUINOL METHYLASE, MITOCHONDRIAL"/>
    <property type="match status" value="1"/>
</dbReference>
<comment type="catalytic activity">
    <reaction evidence="4">
        <text>a 2-demethylmenaquinol + S-adenosyl-L-methionine = a menaquinol + S-adenosyl-L-homocysteine + H(+)</text>
        <dbReference type="Rhea" id="RHEA:42640"/>
        <dbReference type="Rhea" id="RHEA-COMP:9539"/>
        <dbReference type="Rhea" id="RHEA-COMP:9563"/>
        <dbReference type="ChEBI" id="CHEBI:15378"/>
        <dbReference type="ChEBI" id="CHEBI:18151"/>
        <dbReference type="ChEBI" id="CHEBI:55437"/>
        <dbReference type="ChEBI" id="CHEBI:57856"/>
        <dbReference type="ChEBI" id="CHEBI:59789"/>
        <dbReference type="EC" id="2.1.1.163"/>
    </reaction>
</comment>